<dbReference type="Pfam" id="PF10098">
    <property type="entry name" value="DUF2336"/>
    <property type="match status" value="1"/>
</dbReference>
<gene>
    <name evidence="1" type="ORF">NJQ99_14630</name>
</gene>
<accession>A0A9J6PIM2</accession>
<protein>
    <submittedName>
        <fullName evidence="1">DUF2336 domain-containing protein</fullName>
    </submittedName>
</protein>
<dbReference type="RefSeq" id="WP_269333617.1">
    <property type="nucleotide sequence ID" value="NZ_JAMZFT010000003.1"/>
</dbReference>
<organism evidence="1 2">
    <name type="scientific">Futiania mangrovi</name>
    <dbReference type="NCBI Taxonomy" id="2959716"/>
    <lineage>
        <taxon>Bacteria</taxon>
        <taxon>Pseudomonadati</taxon>
        <taxon>Pseudomonadota</taxon>
        <taxon>Alphaproteobacteria</taxon>
        <taxon>Futianiales</taxon>
        <taxon>Futianiaceae</taxon>
        <taxon>Futiania</taxon>
    </lineage>
</organism>
<dbReference type="AlphaFoldDB" id="A0A9J6PIM2"/>
<proteinExistence type="predicted"/>
<comment type="caution">
    <text evidence="1">The sequence shown here is derived from an EMBL/GenBank/DDBJ whole genome shotgun (WGS) entry which is preliminary data.</text>
</comment>
<dbReference type="EMBL" id="JAMZFT010000003">
    <property type="protein sequence ID" value="MCP1337656.1"/>
    <property type="molecule type" value="Genomic_DNA"/>
</dbReference>
<name>A0A9J6PIM2_9PROT</name>
<dbReference type="InterPro" id="IPR019285">
    <property type="entry name" value="DUF2336"/>
</dbReference>
<evidence type="ECO:0000313" key="1">
    <source>
        <dbReference type="EMBL" id="MCP1337656.1"/>
    </source>
</evidence>
<evidence type="ECO:0000313" key="2">
    <source>
        <dbReference type="Proteomes" id="UP001055804"/>
    </source>
</evidence>
<reference evidence="1" key="1">
    <citation type="submission" date="2022-06" db="EMBL/GenBank/DDBJ databases">
        <title>Isolation and Genomics of Futiania mangrovii gen. nov., sp. nov., a Rare and Metabolically-versatile member in the Class Alphaproteobacteria.</title>
        <authorList>
            <person name="Liu L."/>
            <person name="Huang W.-C."/>
            <person name="Pan J."/>
            <person name="Li J."/>
            <person name="Huang Y."/>
            <person name="Du H."/>
            <person name="Liu Y."/>
            <person name="Li M."/>
        </authorList>
    </citation>
    <scope>NUCLEOTIDE SEQUENCE</scope>
    <source>
        <strain evidence="1">FT118</strain>
    </source>
</reference>
<dbReference type="Proteomes" id="UP001055804">
    <property type="component" value="Unassembled WGS sequence"/>
</dbReference>
<keyword evidence="2" id="KW-1185">Reference proteome</keyword>
<sequence>MPSPLDRDPAALFPPLARADVASLVELSRDRAEDARSELAQHLVRFATADAALSDDEWRLLDDILVRLIGHMETTLRRTLSERVADMEMPPAQILRALAFDEAEVAQPVLSRGQGLSDVDLVDIVRRLTVEHRMAVAERRNISAPVSAALVEQGEAPVVRTLLENRSARISRSTFRRICRTSEGDADLQKLMIARQDAPRNLLADLFWAVASEYRRKILDRFDLDLEVLKRRFQEGAEDALYELQADPVAAAAVNTLRDQPVYGQSGADALATAIRSGRIEAVVDAVARTARVSRETARRMAHDESGEALALLAKSLGMQKTQFVQLFLALDRVRGGAPKPFSHADNLGRLFDQIKWEGAEFLMRYWADPSTVKQTAH</sequence>